<name>A0AA43AZT9_9BURK</name>
<comment type="caution">
    <text evidence="6">The sequence shown here is derived from an EMBL/GenBank/DDBJ whole genome shotgun (WGS) entry which is preliminary data.</text>
</comment>
<feature type="domain" description="HTH luxR-type" evidence="4">
    <location>
        <begin position="143"/>
        <end position="208"/>
    </location>
</feature>
<dbReference type="PANTHER" id="PTHR45566:SF1">
    <property type="entry name" value="HTH-TYPE TRANSCRIPTIONAL REGULATOR YHJB-RELATED"/>
    <property type="match status" value="1"/>
</dbReference>
<dbReference type="SUPFAM" id="SSF52172">
    <property type="entry name" value="CheY-like"/>
    <property type="match status" value="1"/>
</dbReference>
<dbReference type="InterPro" id="IPR001789">
    <property type="entry name" value="Sig_transdc_resp-reg_receiver"/>
</dbReference>
<dbReference type="InterPro" id="IPR036388">
    <property type="entry name" value="WH-like_DNA-bd_sf"/>
</dbReference>
<evidence type="ECO:0000256" key="2">
    <source>
        <dbReference type="ARBA" id="ARBA00023125"/>
    </source>
</evidence>
<keyword evidence="2" id="KW-0238">DNA-binding</keyword>
<evidence type="ECO:0000256" key="3">
    <source>
        <dbReference type="PROSITE-ProRule" id="PRU00169"/>
    </source>
</evidence>
<accession>A0AA43AZT9</accession>
<evidence type="ECO:0000259" key="5">
    <source>
        <dbReference type="PROSITE" id="PS50110"/>
    </source>
</evidence>
<dbReference type="GO" id="GO:0006355">
    <property type="term" value="P:regulation of DNA-templated transcription"/>
    <property type="evidence" value="ECO:0007669"/>
    <property type="project" value="InterPro"/>
</dbReference>
<keyword evidence="1 3" id="KW-0597">Phosphoprotein</keyword>
<dbReference type="Pfam" id="PF00072">
    <property type="entry name" value="Response_reg"/>
    <property type="match status" value="1"/>
</dbReference>
<dbReference type="AlphaFoldDB" id="A0AA43AZT9"/>
<dbReference type="CDD" id="cd06170">
    <property type="entry name" value="LuxR_C_like"/>
    <property type="match status" value="1"/>
</dbReference>
<dbReference type="SUPFAM" id="SSF46894">
    <property type="entry name" value="C-terminal effector domain of the bipartite response regulators"/>
    <property type="match status" value="1"/>
</dbReference>
<dbReference type="PANTHER" id="PTHR45566">
    <property type="entry name" value="HTH-TYPE TRANSCRIPTIONAL REGULATOR YHJB-RELATED"/>
    <property type="match status" value="1"/>
</dbReference>
<dbReference type="InterPro" id="IPR058245">
    <property type="entry name" value="NreC/VraR/RcsB-like_REC"/>
</dbReference>
<dbReference type="InterPro" id="IPR016032">
    <property type="entry name" value="Sig_transdc_resp-reg_C-effctor"/>
</dbReference>
<proteinExistence type="predicted"/>
<dbReference type="CDD" id="cd17535">
    <property type="entry name" value="REC_NarL-like"/>
    <property type="match status" value="1"/>
</dbReference>
<dbReference type="EMBL" id="JAOCKG010000008">
    <property type="protein sequence ID" value="MDH2052611.1"/>
    <property type="molecule type" value="Genomic_DNA"/>
</dbReference>
<feature type="domain" description="Response regulatory" evidence="5">
    <location>
        <begin position="3"/>
        <end position="120"/>
    </location>
</feature>
<dbReference type="PRINTS" id="PR00038">
    <property type="entry name" value="HTHLUXR"/>
</dbReference>
<dbReference type="PROSITE" id="PS50043">
    <property type="entry name" value="HTH_LUXR_2"/>
    <property type="match status" value="1"/>
</dbReference>
<dbReference type="GO" id="GO:0000160">
    <property type="term" value="P:phosphorelay signal transduction system"/>
    <property type="evidence" value="ECO:0007669"/>
    <property type="project" value="InterPro"/>
</dbReference>
<organism evidence="6 7">
    <name type="scientific">Achromobacter marplatensis</name>
    <dbReference type="NCBI Taxonomy" id="470868"/>
    <lineage>
        <taxon>Bacteria</taxon>
        <taxon>Pseudomonadati</taxon>
        <taxon>Pseudomonadota</taxon>
        <taxon>Betaproteobacteria</taxon>
        <taxon>Burkholderiales</taxon>
        <taxon>Alcaligenaceae</taxon>
        <taxon>Achromobacter</taxon>
    </lineage>
</organism>
<evidence type="ECO:0000313" key="7">
    <source>
        <dbReference type="Proteomes" id="UP001161276"/>
    </source>
</evidence>
<dbReference type="PROSITE" id="PS50110">
    <property type="entry name" value="RESPONSE_REGULATORY"/>
    <property type="match status" value="1"/>
</dbReference>
<evidence type="ECO:0000256" key="1">
    <source>
        <dbReference type="ARBA" id="ARBA00022553"/>
    </source>
</evidence>
<dbReference type="SMART" id="SM00421">
    <property type="entry name" value="HTH_LUXR"/>
    <property type="match status" value="1"/>
</dbReference>
<evidence type="ECO:0000313" key="6">
    <source>
        <dbReference type="EMBL" id="MDH2052611.1"/>
    </source>
</evidence>
<dbReference type="InterPro" id="IPR011006">
    <property type="entry name" value="CheY-like_superfamily"/>
</dbReference>
<dbReference type="Proteomes" id="UP001161276">
    <property type="component" value="Unassembled WGS sequence"/>
</dbReference>
<dbReference type="GO" id="GO:0003677">
    <property type="term" value="F:DNA binding"/>
    <property type="evidence" value="ECO:0007669"/>
    <property type="project" value="UniProtKB-KW"/>
</dbReference>
<dbReference type="PROSITE" id="PS00622">
    <property type="entry name" value="HTH_LUXR_1"/>
    <property type="match status" value="1"/>
</dbReference>
<feature type="modified residue" description="4-aspartylphosphate" evidence="3">
    <location>
        <position position="55"/>
    </location>
</feature>
<dbReference type="InterPro" id="IPR051015">
    <property type="entry name" value="EvgA-like"/>
</dbReference>
<dbReference type="Gene3D" id="1.10.10.10">
    <property type="entry name" value="Winged helix-like DNA-binding domain superfamily/Winged helix DNA-binding domain"/>
    <property type="match status" value="1"/>
</dbReference>
<dbReference type="Pfam" id="PF00196">
    <property type="entry name" value="GerE"/>
    <property type="match status" value="1"/>
</dbReference>
<sequence length="213" mass="23395">MPVFLIADDHPLYIDALRGLIGRLYPNAVIRDAEEISVLYGLVQAKPHADLLLLDLNMPGATGFDTLTQVLRLRPQLPVAIVSAHDDPLLMRRAIDHGAMGFIPKSANADTIGRALRQVLSGGIWLPFDDDKAGRACPEDRQLAARLCELTPQQYRVLRMVGAGLLNKQIAHELNVAEATVKTHMTAVMRKLGVSNRTQAVLIARRLGLTDWA</sequence>
<reference evidence="6" key="1">
    <citation type="submission" date="2022-09" db="EMBL/GenBank/DDBJ databases">
        <title>Intensive care unit water sources are persistently colonized with multi-drug resistant bacteria and are the site of extensive horizontal gene transfer of antibiotic resistance genes.</title>
        <authorList>
            <person name="Diorio-Toth L."/>
        </authorList>
    </citation>
    <scope>NUCLEOTIDE SEQUENCE</scope>
    <source>
        <strain evidence="6">GD03676</strain>
    </source>
</reference>
<protein>
    <submittedName>
        <fullName evidence="6">Response regulator transcription factor</fullName>
    </submittedName>
</protein>
<dbReference type="SMART" id="SM00448">
    <property type="entry name" value="REC"/>
    <property type="match status" value="1"/>
</dbReference>
<gene>
    <name evidence="6" type="ORF">N5K24_19570</name>
</gene>
<dbReference type="Gene3D" id="3.40.50.2300">
    <property type="match status" value="1"/>
</dbReference>
<dbReference type="InterPro" id="IPR000792">
    <property type="entry name" value="Tscrpt_reg_LuxR_C"/>
</dbReference>
<dbReference type="RefSeq" id="WP_006222845.1">
    <property type="nucleotide sequence ID" value="NZ_ALJE01000005.1"/>
</dbReference>
<evidence type="ECO:0000259" key="4">
    <source>
        <dbReference type="PROSITE" id="PS50043"/>
    </source>
</evidence>